<organism evidence="2">
    <name type="scientific">Arundo donax</name>
    <name type="common">Giant reed</name>
    <name type="synonym">Donax arundinaceus</name>
    <dbReference type="NCBI Taxonomy" id="35708"/>
    <lineage>
        <taxon>Eukaryota</taxon>
        <taxon>Viridiplantae</taxon>
        <taxon>Streptophyta</taxon>
        <taxon>Embryophyta</taxon>
        <taxon>Tracheophyta</taxon>
        <taxon>Spermatophyta</taxon>
        <taxon>Magnoliopsida</taxon>
        <taxon>Liliopsida</taxon>
        <taxon>Poales</taxon>
        <taxon>Poaceae</taxon>
        <taxon>PACMAD clade</taxon>
        <taxon>Arundinoideae</taxon>
        <taxon>Arundineae</taxon>
        <taxon>Arundo</taxon>
    </lineage>
</organism>
<dbReference type="AlphaFoldDB" id="A0A0A9G7X1"/>
<reference evidence="2" key="2">
    <citation type="journal article" date="2015" name="Data Brief">
        <title>Shoot transcriptome of the giant reed, Arundo donax.</title>
        <authorList>
            <person name="Barrero R.A."/>
            <person name="Guerrero F.D."/>
            <person name="Moolhuijzen P."/>
            <person name="Goolsby J.A."/>
            <person name="Tidwell J."/>
            <person name="Bellgard S.E."/>
            <person name="Bellgard M.I."/>
        </authorList>
    </citation>
    <scope>NUCLEOTIDE SEQUENCE</scope>
    <source>
        <tissue evidence="2">Shoot tissue taken approximately 20 cm above the soil surface</tissue>
    </source>
</reference>
<evidence type="ECO:0000313" key="2">
    <source>
        <dbReference type="EMBL" id="JAE16798.1"/>
    </source>
</evidence>
<evidence type="ECO:0000256" key="1">
    <source>
        <dbReference type="SAM" id="MobiDB-lite"/>
    </source>
</evidence>
<reference evidence="2" key="1">
    <citation type="submission" date="2014-09" db="EMBL/GenBank/DDBJ databases">
        <authorList>
            <person name="Magalhaes I.L.F."/>
            <person name="Oliveira U."/>
            <person name="Santos F.R."/>
            <person name="Vidigal T.H.D.A."/>
            <person name="Brescovit A.D."/>
            <person name="Santos A.J."/>
        </authorList>
    </citation>
    <scope>NUCLEOTIDE SEQUENCE</scope>
    <source>
        <tissue evidence="2">Shoot tissue taken approximately 20 cm above the soil surface</tissue>
    </source>
</reference>
<dbReference type="EMBL" id="GBRH01181098">
    <property type="protein sequence ID" value="JAE16798.1"/>
    <property type="molecule type" value="Transcribed_RNA"/>
</dbReference>
<proteinExistence type="predicted"/>
<sequence length="77" mass="8948">MTPDRPYVCRRPAKRSSIPPFPHDLRGEKSSLPQDLWHPDHPRSACWFRLLRDGENGNCFDGDHAPPACRHHLLRLL</sequence>
<accession>A0A0A9G7X1</accession>
<name>A0A0A9G7X1_ARUDO</name>
<feature type="region of interest" description="Disordered" evidence="1">
    <location>
        <begin position="1"/>
        <end position="36"/>
    </location>
</feature>
<protein>
    <submittedName>
        <fullName evidence="2">Uncharacterized protein</fullName>
    </submittedName>
</protein>